<dbReference type="SUPFAM" id="SSF51126">
    <property type="entry name" value="Pectin lyase-like"/>
    <property type="match status" value="1"/>
</dbReference>
<evidence type="ECO:0000256" key="1">
    <source>
        <dbReference type="SAM" id="SignalP"/>
    </source>
</evidence>
<feature type="signal peptide" evidence="1">
    <location>
        <begin position="1"/>
        <end position="23"/>
    </location>
</feature>
<dbReference type="InterPro" id="IPR011050">
    <property type="entry name" value="Pectin_lyase_fold/virulence"/>
</dbReference>
<dbReference type="Gene3D" id="2.160.20.10">
    <property type="entry name" value="Single-stranded right-handed beta-helix, Pectin lyase-like"/>
    <property type="match status" value="1"/>
</dbReference>
<dbReference type="EMBL" id="CACVAP010000022">
    <property type="protein sequence ID" value="CAA6799622.1"/>
    <property type="molecule type" value="Genomic_DNA"/>
</dbReference>
<dbReference type="AlphaFoldDB" id="A0A6S6S2V5"/>
<name>A0A6S6S2V5_9BACT</name>
<organism evidence="2">
    <name type="scientific">uncultured Sulfurovum sp</name>
    <dbReference type="NCBI Taxonomy" id="269237"/>
    <lineage>
        <taxon>Bacteria</taxon>
        <taxon>Pseudomonadati</taxon>
        <taxon>Campylobacterota</taxon>
        <taxon>Epsilonproteobacteria</taxon>
        <taxon>Campylobacterales</taxon>
        <taxon>Sulfurovaceae</taxon>
        <taxon>Sulfurovum</taxon>
        <taxon>environmental samples</taxon>
    </lineage>
</organism>
<feature type="chain" id="PRO_5027759720" description="Right handed beta helix domain-containing protein" evidence="1">
    <location>
        <begin position="24"/>
        <end position="432"/>
    </location>
</feature>
<accession>A0A6S6S2V5</accession>
<keyword evidence="1" id="KW-0732">Signal</keyword>
<dbReference type="SMART" id="SM00710">
    <property type="entry name" value="PbH1"/>
    <property type="match status" value="6"/>
</dbReference>
<dbReference type="InterPro" id="IPR006626">
    <property type="entry name" value="PbH1"/>
</dbReference>
<evidence type="ECO:0008006" key="3">
    <source>
        <dbReference type="Google" id="ProtNLM"/>
    </source>
</evidence>
<protein>
    <recommendedName>
        <fullName evidence="3">Right handed beta helix domain-containing protein</fullName>
    </recommendedName>
</protein>
<reference evidence="2" key="1">
    <citation type="submission" date="2020-01" db="EMBL/GenBank/DDBJ databases">
        <authorList>
            <person name="Meier V. D."/>
            <person name="Meier V D."/>
        </authorList>
    </citation>
    <scope>NUCLEOTIDE SEQUENCE</scope>
    <source>
        <strain evidence="2">HLG_WM_MAG_06</strain>
    </source>
</reference>
<gene>
    <name evidence="2" type="ORF">HELGO_WM11703</name>
</gene>
<evidence type="ECO:0000313" key="2">
    <source>
        <dbReference type="EMBL" id="CAA6799622.1"/>
    </source>
</evidence>
<dbReference type="InterPro" id="IPR012334">
    <property type="entry name" value="Pectin_lyas_fold"/>
</dbReference>
<sequence length="432" mass="46694">MRPEKKLTTIGLSLLLLAMSASALEATDKWGTPTLNEKYRPQQAWMQKFSETPDVVADSSIAEAIENCNEVVGSGYCTIEVNGDETDFPLEIFRSKTKIVGVDDMEPLTSSKNGTFIYIGDNTQKVILEGLNIQGHSAGRNGIYGIIVEGSKIKNIAIQNNKIHSFSSNSNAHGIAVYGTGTGGKNSIKNILIRDNDIYDMRTGSSESIVVNGNVQRWEISANSVINVNNIAIDAIGGEGTSPAGTDKNGRIVPGKTDAARFGFIEHNYVENMHTDDNPAYGNKESWAAAIYVDGGHHIHIEGNEVVDVAWGYEIGAENCIISKNISILNNTSEDAYYGDLVVGGYAEKGFRADKSINCNPNNTQDANEGHGYVKFLTIKDNAFNTYSGQEESVTLQYRTTNAIVVQEGVEAVNEYGNGSAKGDANAIRVVE</sequence>
<proteinExistence type="predicted"/>